<name>A0A401ZG94_9CHLR</name>
<organism evidence="1 2">
    <name type="scientific">Dictyobacter aurantiacus</name>
    <dbReference type="NCBI Taxonomy" id="1936993"/>
    <lineage>
        <taxon>Bacteria</taxon>
        <taxon>Bacillati</taxon>
        <taxon>Chloroflexota</taxon>
        <taxon>Ktedonobacteria</taxon>
        <taxon>Ktedonobacterales</taxon>
        <taxon>Dictyobacteraceae</taxon>
        <taxon>Dictyobacter</taxon>
    </lineage>
</organism>
<keyword evidence="2" id="KW-1185">Reference proteome</keyword>
<evidence type="ECO:0000313" key="2">
    <source>
        <dbReference type="Proteomes" id="UP000287224"/>
    </source>
</evidence>
<evidence type="ECO:0000313" key="1">
    <source>
        <dbReference type="EMBL" id="GCE05866.1"/>
    </source>
</evidence>
<proteinExistence type="predicted"/>
<dbReference type="Proteomes" id="UP000287224">
    <property type="component" value="Unassembled WGS sequence"/>
</dbReference>
<comment type="caution">
    <text evidence="1">The sequence shown here is derived from an EMBL/GenBank/DDBJ whole genome shotgun (WGS) entry which is preliminary data.</text>
</comment>
<reference evidence="2" key="1">
    <citation type="submission" date="2018-12" db="EMBL/GenBank/DDBJ databases">
        <title>Tengunoibacter tsumagoiensis gen. nov., sp. nov., Dictyobacter kobayashii sp. nov., D. alpinus sp. nov., and D. joshuensis sp. nov. and description of Dictyobacteraceae fam. nov. within the order Ktedonobacterales isolated from Tengu-no-mugimeshi.</title>
        <authorList>
            <person name="Wang C.M."/>
            <person name="Zheng Y."/>
            <person name="Sakai Y."/>
            <person name="Toyoda A."/>
            <person name="Minakuchi Y."/>
            <person name="Abe K."/>
            <person name="Yokota A."/>
            <person name="Yabe S."/>
        </authorList>
    </citation>
    <scope>NUCLEOTIDE SEQUENCE [LARGE SCALE GENOMIC DNA]</scope>
    <source>
        <strain evidence="2">S-27</strain>
    </source>
</reference>
<sequence length="63" mass="7340">MLTMNEIVMYNHSAGKRRNGYVWYMLLVVRLAVREEIARHVDVWIIQAIPYSNSCPVMKTLAS</sequence>
<protein>
    <submittedName>
        <fullName evidence="1">Uncharacterized protein</fullName>
    </submittedName>
</protein>
<gene>
    <name evidence="1" type="ORF">KDAU_31950</name>
</gene>
<accession>A0A401ZG94</accession>
<dbReference type="EMBL" id="BIFQ01000001">
    <property type="protein sequence ID" value="GCE05866.1"/>
    <property type="molecule type" value="Genomic_DNA"/>
</dbReference>
<dbReference type="AlphaFoldDB" id="A0A401ZG94"/>